<organism evidence="3 4">
    <name type="scientific">Trypanosoma theileri</name>
    <dbReference type="NCBI Taxonomy" id="67003"/>
    <lineage>
        <taxon>Eukaryota</taxon>
        <taxon>Discoba</taxon>
        <taxon>Euglenozoa</taxon>
        <taxon>Kinetoplastea</taxon>
        <taxon>Metakinetoplastina</taxon>
        <taxon>Trypanosomatida</taxon>
        <taxon>Trypanosomatidae</taxon>
        <taxon>Trypanosoma</taxon>
    </lineage>
</organism>
<keyword evidence="1" id="KW-0175">Coiled coil</keyword>
<dbReference type="OrthoDB" id="252792at2759"/>
<dbReference type="EMBL" id="NBCO01000044">
    <property type="protein sequence ID" value="ORC84461.1"/>
    <property type="molecule type" value="Genomic_DNA"/>
</dbReference>
<feature type="coiled-coil region" evidence="1">
    <location>
        <begin position="537"/>
        <end position="645"/>
    </location>
</feature>
<name>A0A1X0NIP5_9TRYP</name>
<dbReference type="GeneID" id="39989906"/>
<feature type="compositionally biased region" description="Basic and acidic residues" evidence="2">
    <location>
        <begin position="296"/>
        <end position="317"/>
    </location>
</feature>
<sequence>MNDRGASGWGSAPLNYVDEGPNSYFNRRDVSRGSASSFHEPRDSQTSARFSGRLSCRSSVRDETQTLDEFLRKQRVVRYMQEERERGARSKLEREEHDAWVNFRALERADRIKHLTEEEMLELLQREANEVERERMAAEEAARRVAEKTQERRRASAERKAPEQTPMPAEAQPPARTELDSLTRMTHEFRRREEDLRAALRRAQDDAASARLERDDAERAQRNAEAALQRETGRADEEATARKKTERRAEVLEARMEELQKKVANLEEMLRQAKSEEEKSRTAVNEKEKLLKSLREKLKAAQQENKDMDTKYKELQRENSTLSKNAAEVSKNKALAKQQAANLAALESERQLRTKAEQDVSELKQQLQSAEAERKRLAGVLEEQRSMQNRMEQQGKELNQAKVEAERLRERLQNESSARKRFEELAAQSNQGKNNGYTHEELERAKKEAKQYKEELEKTRQELDAMRESSNREIASLKAWCNRLEAQCDRQMIELREQMSAEDKYSPRTGNKEEKKDGNANSKVVVEKYPPGSLPSVTKLQSELDEVKSKLKESQEKEQRAIALAESLKKQNGGTVGGENKKDFALDSKVDELSKNNKELREAVAAAKATQQQIEVEKVRFRDELETERKKVISLEREKELLVEKLHHYETVKLTQEKVTELKDGTGAQSAGINIVSGDGQGLNEQITALQEELEKERKARNDAEKEAAALKSFADKETEARKKAEAALNEKSKAKTKSGCC</sequence>
<accession>A0A1X0NIP5</accession>
<feature type="region of interest" description="Disordered" evidence="2">
    <location>
        <begin position="134"/>
        <end position="182"/>
    </location>
</feature>
<feature type="compositionally biased region" description="Basic and acidic residues" evidence="2">
    <location>
        <begin position="695"/>
        <end position="734"/>
    </location>
</feature>
<evidence type="ECO:0000313" key="3">
    <source>
        <dbReference type="EMBL" id="ORC84461.1"/>
    </source>
</evidence>
<feature type="compositionally biased region" description="Basic and acidic residues" evidence="2">
    <location>
        <begin position="499"/>
        <end position="518"/>
    </location>
</feature>
<feature type="region of interest" description="Disordered" evidence="2">
    <location>
        <begin position="1"/>
        <end position="52"/>
    </location>
</feature>
<feature type="region of interest" description="Disordered" evidence="2">
    <location>
        <begin position="296"/>
        <end position="344"/>
    </location>
</feature>
<feature type="region of interest" description="Disordered" evidence="2">
    <location>
        <begin position="200"/>
        <end position="247"/>
    </location>
</feature>
<feature type="compositionally biased region" description="Basic and acidic residues" evidence="2">
    <location>
        <begin position="211"/>
        <end position="222"/>
    </location>
</feature>
<comment type="caution">
    <text evidence="3">The sequence shown here is derived from an EMBL/GenBank/DDBJ whole genome shotgun (WGS) entry which is preliminary data.</text>
</comment>
<feature type="region of interest" description="Disordered" evidence="2">
    <location>
        <begin position="695"/>
        <end position="742"/>
    </location>
</feature>
<proteinExistence type="predicted"/>
<evidence type="ECO:0000313" key="4">
    <source>
        <dbReference type="Proteomes" id="UP000192257"/>
    </source>
</evidence>
<gene>
    <name evidence="3" type="ORF">TM35_000441170</name>
</gene>
<dbReference type="VEuPathDB" id="TriTrypDB:TM35_000441170"/>
<dbReference type="AlphaFoldDB" id="A0A1X0NIP5"/>
<keyword evidence="4" id="KW-1185">Reference proteome</keyword>
<protein>
    <submittedName>
        <fullName evidence="3">200 kDa antigen p200</fullName>
    </submittedName>
</protein>
<dbReference type="Proteomes" id="UP000192257">
    <property type="component" value="Unassembled WGS sequence"/>
</dbReference>
<reference evidence="3 4" key="1">
    <citation type="submission" date="2017-03" db="EMBL/GenBank/DDBJ databases">
        <title>An alternative strategy for trypanosome survival in the mammalian bloodstream revealed through genome and transcriptome analysis of the ubiquitous bovine parasite Trypanosoma (Megatrypanum) theileri.</title>
        <authorList>
            <person name="Kelly S."/>
            <person name="Ivens A."/>
            <person name="Mott A."/>
            <person name="O'Neill E."/>
            <person name="Emms D."/>
            <person name="Macleod O."/>
            <person name="Voorheis P."/>
            <person name="Matthews J."/>
            <person name="Matthews K."/>
            <person name="Carrington M."/>
        </authorList>
    </citation>
    <scope>NUCLEOTIDE SEQUENCE [LARGE SCALE GENOMIC DNA]</scope>
    <source>
        <strain evidence="3">Edinburgh</strain>
    </source>
</reference>
<evidence type="ECO:0000256" key="1">
    <source>
        <dbReference type="SAM" id="Coils"/>
    </source>
</evidence>
<dbReference type="RefSeq" id="XP_028878527.1">
    <property type="nucleotide sequence ID" value="XM_029030126.1"/>
</dbReference>
<feature type="region of interest" description="Disordered" evidence="2">
    <location>
        <begin position="499"/>
        <end position="537"/>
    </location>
</feature>
<feature type="region of interest" description="Disordered" evidence="2">
    <location>
        <begin position="448"/>
        <end position="467"/>
    </location>
</feature>
<feature type="compositionally biased region" description="Low complexity" evidence="2">
    <location>
        <begin position="332"/>
        <end position="344"/>
    </location>
</feature>
<evidence type="ECO:0000256" key="2">
    <source>
        <dbReference type="SAM" id="MobiDB-lite"/>
    </source>
</evidence>
<feature type="compositionally biased region" description="Basic and acidic residues" evidence="2">
    <location>
        <begin position="231"/>
        <end position="247"/>
    </location>
</feature>
<feature type="compositionally biased region" description="Basic and acidic residues" evidence="2">
    <location>
        <begin position="134"/>
        <end position="162"/>
    </location>
</feature>